<dbReference type="GO" id="GO:0003677">
    <property type="term" value="F:DNA binding"/>
    <property type="evidence" value="ECO:0007669"/>
    <property type="project" value="UniProtKB-KW"/>
</dbReference>
<evidence type="ECO:0000313" key="4">
    <source>
        <dbReference type="Proteomes" id="UP001600165"/>
    </source>
</evidence>
<evidence type="ECO:0000313" key="3">
    <source>
        <dbReference type="EMBL" id="MFE4107619.1"/>
    </source>
</evidence>
<dbReference type="EMBL" id="JBHZOL010000088">
    <property type="protein sequence ID" value="MFE4107619.1"/>
    <property type="molecule type" value="Genomic_DNA"/>
</dbReference>
<accession>A0ABW6IJU2</accession>
<sequence length="123" mass="12999">MKSAILFALVSTAAVARVSIAQNPVPIQTLQRQPGVAISGEVGDVVGNDFVLTDGTGQIVVDAGPQWYHQINIASGEQVTVVGEYDEGDFDAFSITRSNGEVIQIRPADGPPPWAGGPQRQDR</sequence>
<keyword evidence="2" id="KW-0732">Signal</keyword>
<protein>
    <submittedName>
        <fullName evidence="3">DNA-binding protein</fullName>
    </submittedName>
</protein>
<dbReference type="RefSeq" id="WP_377966508.1">
    <property type="nucleotide sequence ID" value="NZ_JBHZOL010000088.1"/>
</dbReference>
<dbReference type="Proteomes" id="UP001600165">
    <property type="component" value="Unassembled WGS sequence"/>
</dbReference>
<dbReference type="SUPFAM" id="SSF101756">
    <property type="entry name" value="Hypothetical protein YgiW"/>
    <property type="match status" value="1"/>
</dbReference>
<reference evidence="3 4" key="1">
    <citation type="submission" date="2024-10" db="EMBL/GenBank/DDBJ databases">
        <authorList>
            <person name="Ratan Roy A."/>
            <person name="Morales Sandoval P.H."/>
            <person name="De Los Santos Villalobos S."/>
            <person name="Chakraborty S."/>
            <person name="Mukherjee J."/>
        </authorList>
    </citation>
    <scope>NUCLEOTIDE SEQUENCE [LARGE SCALE GENOMIC DNA]</scope>
    <source>
        <strain evidence="3 4">S1</strain>
    </source>
</reference>
<evidence type="ECO:0000256" key="1">
    <source>
        <dbReference type="SAM" id="MobiDB-lite"/>
    </source>
</evidence>
<name>A0ABW6IJU2_9CYAN</name>
<evidence type="ECO:0000256" key="2">
    <source>
        <dbReference type="SAM" id="SignalP"/>
    </source>
</evidence>
<comment type="caution">
    <text evidence="3">The sequence shown here is derived from an EMBL/GenBank/DDBJ whole genome shotgun (WGS) entry which is preliminary data.</text>
</comment>
<keyword evidence="4" id="KW-1185">Reference proteome</keyword>
<keyword evidence="3" id="KW-0238">DNA-binding</keyword>
<organism evidence="3 4">
    <name type="scientific">Almyronema epifaneia S1</name>
    <dbReference type="NCBI Taxonomy" id="2991925"/>
    <lineage>
        <taxon>Bacteria</taxon>
        <taxon>Bacillati</taxon>
        <taxon>Cyanobacteriota</taxon>
        <taxon>Cyanophyceae</taxon>
        <taxon>Nodosilineales</taxon>
        <taxon>Nodosilineaceae</taxon>
        <taxon>Almyronema</taxon>
        <taxon>Almyronema epifaneia</taxon>
    </lineage>
</organism>
<dbReference type="InterPro" id="IPR036700">
    <property type="entry name" value="BOBF_sf"/>
</dbReference>
<feature type="chain" id="PRO_5047306328" evidence="2">
    <location>
        <begin position="22"/>
        <end position="123"/>
    </location>
</feature>
<gene>
    <name evidence="3" type="ORF">ACFVKH_15100</name>
</gene>
<feature type="region of interest" description="Disordered" evidence="1">
    <location>
        <begin position="104"/>
        <end position="123"/>
    </location>
</feature>
<dbReference type="Gene3D" id="2.40.50.200">
    <property type="entry name" value="Bacterial OB-fold"/>
    <property type="match status" value="1"/>
</dbReference>
<feature type="signal peptide" evidence="2">
    <location>
        <begin position="1"/>
        <end position="21"/>
    </location>
</feature>
<proteinExistence type="predicted"/>